<feature type="signal peptide" evidence="2">
    <location>
        <begin position="1"/>
        <end position="23"/>
    </location>
</feature>
<feature type="domain" description="F5/8 type C" evidence="3">
    <location>
        <begin position="102"/>
        <end position="270"/>
    </location>
</feature>
<dbReference type="Gene3D" id="1.20.1270.90">
    <property type="entry name" value="AF1782-like"/>
    <property type="match status" value="1"/>
</dbReference>
<dbReference type="Gene3D" id="2.60.120.260">
    <property type="entry name" value="Galactose-binding domain-like"/>
    <property type="match status" value="3"/>
</dbReference>
<dbReference type="InterPro" id="IPR013785">
    <property type="entry name" value="Aldolase_TIM"/>
</dbReference>
<keyword evidence="5" id="KW-1185">Reference proteome</keyword>
<evidence type="ECO:0000256" key="1">
    <source>
        <dbReference type="ARBA" id="ARBA00022729"/>
    </source>
</evidence>
<proteinExistence type="predicted"/>
<name>A0A1I0DS05_9FIRM</name>
<dbReference type="InterPro" id="IPR014755">
    <property type="entry name" value="Cu-Rt/internalin_Ig-like"/>
</dbReference>
<sequence length="1754" mass="194499">MKIRKIFSTVLSCSLIVSGFASGVNSVKATNDSVVTQVGDKAVSIGNDYISREFSINNETILTSSILNKRINKNLEPLNGSEDFVINTIISGSTENDDDIITNDPEWIYTSPLSTEGWQATLSNGSATFPAAQIAYLFDDDLNTYVDYYQISGHPFTLDIDFGKMQTIAGMSVNKRPGYTDSNYGINGTMGGYEVWTSSNGLDYTKLTEGEFTREDYNLHKVGDLYNVGDMVYVNFDTAVETQYVRVVQTSVAVGTAQEFTSAEIDFYDQEIIKTQKVVEPTEVLDRSDWTMTIKNANGTTFSEGETAKLIDGNLNTHPDQYTVSGNPFEVDIDLGSMQTIRSLSIDKRPGFTDANYGTNGTMGEFELYVSADGEKWNLAGAGNFTKEAYNLHDENGLHNVGDRVFVNFYSPQTTRYVKIVQKTCAFGSVQEFTSAELNLYSDQYKGPNYSVKVTPISKGAILSSQLQYKNTSVENIEDGKKLTISYEPYEIEDVIYDIDQVVVLTAGDHYMRSFLEISVSDKDKAQIDYIDTDRFVLPEDAQGIWAHPDDSQISSMWIGQHELMLGQPIYVNGLFMGSEFPATDTIIKDNTTQIRYYSGKTFTRLQQDNQLTTDGKFVTWQNVIGAAQGTDTSVVQTDFFEYIEDIATPTDFRKQYNSWYDNMMNITDESIADSFYGAEKGLTQNGMEPLDSYVVDDGWNNYYDGKYTTTPGSSQGTTPNQTGFWEFNAKFPNELYTSSSLTDKLQSTFGLWVGPQGGYNYFGTFAQYLESKGTAFVQPNSALGKVICTGSRKYLKNFEKMAINYQDQFDIDYWKWDGFASRPCNDASHDHMTGGDQNMYFTSDMWEAWTDLFDNVREARAEEGKGLFINATCYINLSPWLLQWVNTIWVQDSGDTGQLGTGERHQQKIYYRDQVYYQLYKQNQIQFPLKNIYNHDPIYGVSDGSSATTEVFREFLFANAVRGTAFWELYYSPSIMDDAKWKVTADALSWAEENHEVLKNAKLFGNQPRNGVYGYSSWNGNEGIVSFTNPTDEEQTYSLQITDVVGAKSTLKDVTGVQVYPYAEGNIENTLSYGDTITVTLKPHQTIIQQYGHVDNEKPGIVLAKATGNNEITLKFSERIQGGTYIVAGEEVTAELKEDFRTVVLHTTSLLADITKVSVSGVRDFNNNELSQDVNVAYYKNGVVASVFSENDLKDASGISASYNANQDTIWLSGIDQAYTVDTKNQLKGIEDFSVNFGVETKAANINLVKFGNDVSLSIDNDGYVVFKVKDLTLSSKEEITTVVEKAHGTFGTDEYVPTSTTVLTVGKVNDGKEHSINAVREANGMLKLYIDGRLSSSLYDEDHVNENIEGGEIIIADNNFTGKLAQVIVQSNAVAYDEVKSFDVDVNAVITPSHDGWTATACSQEAPAASGDSDAMAAIDGNKNTHWHTNYRGQDTCTDPHWIAVDFNGEQTFDKFLYTGRGSGSNGSIKDYKLEIKNADGTYTVIKEGTFSSERADNIIELGQTYTAYGIRLTAVSTHNGQNYAAAVEIDVAHDDVVATEEEITQVKNTIIEDAKEIDLANYSKATADPLANLLAKVAVMNSASENALELLRIEYNSLKEALINVADLNSIIAEADKVDESMYTVESYQVFETALANAKTVVVNATTVQEVTEALEVLINAKDALVAVETPNVDKTALSIAINMAEAVTQEQLNKVVPAVVTEFNAALEEARVILANDNATQEEVDASFARLSVAMHMLEFLKGDKAELQD</sequence>
<dbReference type="Gene3D" id="3.20.20.70">
    <property type="entry name" value="Aldolase class I"/>
    <property type="match status" value="1"/>
</dbReference>
<dbReference type="Pfam" id="PF00754">
    <property type="entry name" value="F5_F8_type_C"/>
    <property type="match status" value="3"/>
</dbReference>
<dbReference type="PROSITE" id="PS50022">
    <property type="entry name" value="FA58C_3"/>
    <property type="match status" value="3"/>
</dbReference>
<evidence type="ECO:0000259" key="3">
    <source>
        <dbReference type="PROSITE" id="PS50022"/>
    </source>
</evidence>
<dbReference type="Gene3D" id="2.60.40.1220">
    <property type="match status" value="1"/>
</dbReference>
<feature type="domain" description="F5/8 type C" evidence="3">
    <location>
        <begin position="1381"/>
        <end position="1537"/>
    </location>
</feature>
<dbReference type="InterPro" id="IPR013320">
    <property type="entry name" value="ConA-like_dom_sf"/>
</dbReference>
<feature type="non-terminal residue" evidence="4">
    <location>
        <position position="1754"/>
    </location>
</feature>
<feature type="domain" description="F5/8 type C" evidence="3">
    <location>
        <begin position="272"/>
        <end position="443"/>
    </location>
</feature>
<protein>
    <submittedName>
        <fullName evidence="4">F5/8 type C domain-containing protein</fullName>
    </submittedName>
</protein>
<dbReference type="Proteomes" id="UP000198558">
    <property type="component" value="Unassembled WGS sequence"/>
</dbReference>
<evidence type="ECO:0000313" key="4">
    <source>
        <dbReference type="EMBL" id="SET35363.1"/>
    </source>
</evidence>
<keyword evidence="1 2" id="KW-0732">Signal</keyword>
<organism evidence="4 5">
    <name type="scientific">Thomasclavelia cocleata</name>
    <dbReference type="NCBI Taxonomy" id="69824"/>
    <lineage>
        <taxon>Bacteria</taxon>
        <taxon>Bacillati</taxon>
        <taxon>Bacillota</taxon>
        <taxon>Erysipelotrichia</taxon>
        <taxon>Erysipelotrichales</taxon>
        <taxon>Coprobacillaceae</taxon>
        <taxon>Thomasclavelia</taxon>
    </lineage>
</organism>
<gene>
    <name evidence="4" type="ORF">SAMN04489758_10769</name>
</gene>
<dbReference type="InterPro" id="IPR017853">
    <property type="entry name" value="GH"/>
</dbReference>
<accession>A0A1I0DS05</accession>
<dbReference type="InterPro" id="IPR000421">
    <property type="entry name" value="FA58C"/>
</dbReference>
<evidence type="ECO:0000256" key="2">
    <source>
        <dbReference type="SAM" id="SignalP"/>
    </source>
</evidence>
<dbReference type="GeneID" id="78288004"/>
<dbReference type="EMBL" id="FOIN01000007">
    <property type="protein sequence ID" value="SET35363.1"/>
    <property type="molecule type" value="Genomic_DNA"/>
</dbReference>
<evidence type="ECO:0000313" key="5">
    <source>
        <dbReference type="Proteomes" id="UP000198558"/>
    </source>
</evidence>
<dbReference type="SUPFAM" id="SSF49899">
    <property type="entry name" value="Concanavalin A-like lectins/glucanases"/>
    <property type="match status" value="1"/>
</dbReference>
<dbReference type="InterPro" id="IPR008979">
    <property type="entry name" value="Galactose-bd-like_sf"/>
</dbReference>
<feature type="chain" id="PRO_5039231803" evidence="2">
    <location>
        <begin position="24"/>
        <end position="1754"/>
    </location>
</feature>
<dbReference type="RefSeq" id="WP_092353082.1">
    <property type="nucleotide sequence ID" value="NZ_FOIN01000007.1"/>
</dbReference>
<dbReference type="Gene3D" id="1.20.1270.70">
    <property type="entry name" value="Designed single chain three-helix bundle"/>
    <property type="match status" value="1"/>
</dbReference>
<reference evidence="5" key="1">
    <citation type="submission" date="2016-10" db="EMBL/GenBank/DDBJ databases">
        <authorList>
            <person name="Varghese N."/>
            <person name="Submissions S."/>
        </authorList>
    </citation>
    <scope>NUCLEOTIDE SEQUENCE [LARGE SCALE GENOMIC DNA]</scope>
    <source>
        <strain evidence="5">DSM 1551</strain>
    </source>
</reference>
<dbReference type="SUPFAM" id="SSF51445">
    <property type="entry name" value="(Trans)glycosidases"/>
    <property type="match status" value="1"/>
</dbReference>
<dbReference type="SUPFAM" id="SSF49785">
    <property type="entry name" value="Galactose-binding domain-like"/>
    <property type="match status" value="3"/>
</dbReference>